<dbReference type="GO" id="GO:0016020">
    <property type="term" value="C:membrane"/>
    <property type="evidence" value="ECO:0007669"/>
    <property type="project" value="UniProtKB-SubCell"/>
</dbReference>
<feature type="transmembrane region" description="Helical" evidence="6">
    <location>
        <begin position="128"/>
        <end position="149"/>
    </location>
</feature>
<keyword evidence="5 6" id="KW-0472">Membrane</keyword>
<reference evidence="7" key="1">
    <citation type="submission" date="2018-11" db="EMBL/GenBank/DDBJ databases">
        <authorList>
            <person name="Alioto T."/>
            <person name="Alioto T."/>
        </authorList>
    </citation>
    <scope>NUCLEOTIDE SEQUENCE</scope>
</reference>
<dbReference type="Pfam" id="PF00083">
    <property type="entry name" value="Sugar_tr"/>
    <property type="match status" value="1"/>
</dbReference>
<dbReference type="EMBL" id="UYJE01009465">
    <property type="protein sequence ID" value="VDI73768.1"/>
    <property type="molecule type" value="Genomic_DNA"/>
</dbReference>
<keyword evidence="3 6" id="KW-0812">Transmembrane</keyword>
<dbReference type="PANTHER" id="PTHR23503:SF8">
    <property type="entry name" value="FACILITATED GLUCOSE TRANSPORTER PROTEIN 1"/>
    <property type="match status" value="1"/>
</dbReference>
<feature type="transmembrane region" description="Helical" evidence="6">
    <location>
        <begin position="21"/>
        <end position="45"/>
    </location>
</feature>
<dbReference type="Gene3D" id="1.20.1250.20">
    <property type="entry name" value="MFS general substrate transporter like domains"/>
    <property type="match status" value="1"/>
</dbReference>
<evidence type="ECO:0000313" key="7">
    <source>
        <dbReference type="EMBL" id="VDI73768.1"/>
    </source>
</evidence>
<dbReference type="PANTHER" id="PTHR23503">
    <property type="entry name" value="SOLUTE CARRIER FAMILY 2"/>
    <property type="match status" value="1"/>
</dbReference>
<comment type="subcellular location">
    <subcellularLocation>
        <location evidence="1">Membrane</location>
    </subcellularLocation>
</comment>
<dbReference type="InterPro" id="IPR036259">
    <property type="entry name" value="MFS_trans_sf"/>
</dbReference>
<comment type="caution">
    <text evidence="7">The sequence shown here is derived from an EMBL/GenBank/DDBJ whole genome shotgun (WGS) entry which is preliminary data.</text>
</comment>
<keyword evidence="8" id="KW-1185">Reference proteome</keyword>
<proteinExistence type="predicted"/>
<evidence type="ECO:0000256" key="4">
    <source>
        <dbReference type="ARBA" id="ARBA00022989"/>
    </source>
</evidence>
<feature type="transmembrane region" description="Helical" evidence="6">
    <location>
        <begin position="194"/>
        <end position="214"/>
    </location>
</feature>
<evidence type="ECO:0000256" key="1">
    <source>
        <dbReference type="ARBA" id="ARBA00004370"/>
    </source>
</evidence>
<dbReference type="Proteomes" id="UP000596742">
    <property type="component" value="Unassembled WGS sequence"/>
</dbReference>
<organism evidence="7 8">
    <name type="scientific">Mytilus galloprovincialis</name>
    <name type="common">Mediterranean mussel</name>
    <dbReference type="NCBI Taxonomy" id="29158"/>
    <lineage>
        <taxon>Eukaryota</taxon>
        <taxon>Metazoa</taxon>
        <taxon>Spiralia</taxon>
        <taxon>Lophotrochozoa</taxon>
        <taxon>Mollusca</taxon>
        <taxon>Bivalvia</taxon>
        <taxon>Autobranchia</taxon>
        <taxon>Pteriomorphia</taxon>
        <taxon>Mytilida</taxon>
        <taxon>Mytiloidea</taxon>
        <taxon>Mytilidae</taxon>
        <taxon>Mytilinae</taxon>
        <taxon>Mytilus</taxon>
    </lineage>
</organism>
<keyword evidence="4 6" id="KW-1133">Transmembrane helix</keyword>
<feature type="transmembrane region" description="Helical" evidence="6">
    <location>
        <begin position="161"/>
        <end position="182"/>
    </location>
</feature>
<protein>
    <submittedName>
        <fullName evidence="7">MFS transporter, SP family, solute carrier family 2 (Facilitated glucose transporter), member 1</fullName>
    </submittedName>
</protein>
<accession>A0A8B6H5C5</accession>
<name>A0A8B6H5C5_MYTGA</name>
<evidence type="ECO:0000256" key="6">
    <source>
        <dbReference type="SAM" id="Phobius"/>
    </source>
</evidence>
<dbReference type="SUPFAM" id="SSF103473">
    <property type="entry name" value="MFS general substrate transporter"/>
    <property type="match status" value="1"/>
</dbReference>
<dbReference type="AlphaFoldDB" id="A0A8B6H5C5"/>
<feature type="transmembrane region" description="Helical" evidence="6">
    <location>
        <begin position="226"/>
        <end position="244"/>
    </location>
</feature>
<keyword evidence="2" id="KW-0813">Transport</keyword>
<sequence>MSQMEIEWKNMGKQGYMSGPVRVRLFLVGIFHLTYDAIGVTLRIYDALKWLRNKVDVSDEIEEMRKEGERMRKSKKFSITDLFHHKELLTPLIIGLVMQLSQQWGGINAVIYYSTEIFEGAGLSKANAQYATVGVGGVNVAMTFVSALIMDRAGRRTLHLIGLGGMFVGSLVLTIGSIPWFIVAELFDQQSRSAAVSLAVLTNWFANFCVALGYPEMNTHLKQLSFVPFVCLLFFFWLFTFFKVPETKGRSIEEIRLMFQQPINDSSEDGTVQRRGKTRYTLIPTDEPLVT</sequence>
<evidence type="ECO:0000313" key="8">
    <source>
        <dbReference type="Proteomes" id="UP000596742"/>
    </source>
</evidence>
<gene>
    <name evidence="7" type="ORF">MGAL_10B050560</name>
</gene>
<evidence type="ECO:0000256" key="2">
    <source>
        <dbReference type="ARBA" id="ARBA00022448"/>
    </source>
</evidence>
<dbReference type="OrthoDB" id="4540492at2759"/>
<dbReference type="InterPro" id="IPR045263">
    <property type="entry name" value="GLUT"/>
</dbReference>
<dbReference type="GO" id="GO:0015149">
    <property type="term" value="F:hexose transmembrane transporter activity"/>
    <property type="evidence" value="ECO:0007669"/>
    <property type="project" value="TreeGrafter"/>
</dbReference>
<dbReference type="InterPro" id="IPR005828">
    <property type="entry name" value="MFS_sugar_transport-like"/>
</dbReference>
<evidence type="ECO:0000256" key="3">
    <source>
        <dbReference type="ARBA" id="ARBA00022692"/>
    </source>
</evidence>
<evidence type="ECO:0000256" key="5">
    <source>
        <dbReference type="ARBA" id="ARBA00023136"/>
    </source>
</evidence>
<keyword evidence="7" id="KW-0762">Sugar transport</keyword>